<feature type="region of interest" description="Disordered" evidence="1">
    <location>
        <begin position="371"/>
        <end position="394"/>
    </location>
</feature>
<reference evidence="2 3" key="1">
    <citation type="submission" date="2024-02" db="EMBL/GenBank/DDBJ databases">
        <title>De novo assembly and annotation of 12 fungi associated with fruit tree decline syndrome in Ontario, Canada.</title>
        <authorList>
            <person name="Sulman M."/>
            <person name="Ellouze W."/>
            <person name="Ilyukhin E."/>
        </authorList>
    </citation>
    <scope>NUCLEOTIDE SEQUENCE [LARGE SCALE GENOMIC DNA]</scope>
    <source>
        <strain evidence="2 3">M169</strain>
    </source>
</reference>
<comment type="caution">
    <text evidence="2">The sequence shown here is derived from an EMBL/GenBank/DDBJ whole genome shotgun (WGS) entry which is preliminary data.</text>
</comment>
<proteinExistence type="predicted"/>
<dbReference type="EMBL" id="JAKNSF020000093">
    <property type="protein sequence ID" value="KAK7717157.1"/>
    <property type="molecule type" value="Genomic_DNA"/>
</dbReference>
<gene>
    <name evidence="2" type="ORF">SLS63_010777</name>
</gene>
<keyword evidence="3" id="KW-1185">Reference proteome</keyword>
<feature type="compositionally biased region" description="Basic residues" evidence="1">
    <location>
        <begin position="1"/>
        <end position="14"/>
    </location>
</feature>
<accession>A0ABR1NVZ9</accession>
<evidence type="ECO:0000256" key="1">
    <source>
        <dbReference type="SAM" id="MobiDB-lite"/>
    </source>
</evidence>
<sequence>MTRVRSNKGTKRKKSTEAHDEPATNAQQGKPEVPVIVELKKEDTFNSEVFISMFSGQIYDVLVSGEGARPELPRTEKEALADRLPVPAAKKDLATFSHLLPHLAAVAARKQGRRNVEKIQLVTEKSPDLSLLAQPDFGFKLVGPRHGDADWILPGKLLPSHDEFHSSSFSPEPVWTNFFRPVVPGAIAWALQEPAARALASNNPWAFTHSSRELIVLRFYRVNPEHRDLPAMREGEVPVGASYFAVPALPPGAAASAAWQHRDLFALPWYRDAPPAHRRALSYHLGLWVALMARLCTPDEPVGTGPPVEMNSWYLKHDRHEGMVHEAHYSTAFKKALINLEQDRRPYSVLTARRKAEHSQHDRECEAVAASMHWRPDSPVESEGDEQQPPRKKMKCRLIRVGGCSQIFHGDERPWITK</sequence>
<evidence type="ECO:0000313" key="3">
    <source>
        <dbReference type="Proteomes" id="UP001430848"/>
    </source>
</evidence>
<dbReference type="Proteomes" id="UP001430848">
    <property type="component" value="Unassembled WGS sequence"/>
</dbReference>
<name>A0ABR1NVZ9_DIAER</name>
<evidence type="ECO:0000313" key="2">
    <source>
        <dbReference type="EMBL" id="KAK7717157.1"/>
    </source>
</evidence>
<organism evidence="2 3">
    <name type="scientific">Diaporthe eres</name>
    <name type="common">Phomopsis oblonga</name>
    <dbReference type="NCBI Taxonomy" id="83184"/>
    <lineage>
        <taxon>Eukaryota</taxon>
        <taxon>Fungi</taxon>
        <taxon>Dikarya</taxon>
        <taxon>Ascomycota</taxon>
        <taxon>Pezizomycotina</taxon>
        <taxon>Sordariomycetes</taxon>
        <taxon>Sordariomycetidae</taxon>
        <taxon>Diaporthales</taxon>
        <taxon>Diaporthaceae</taxon>
        <taxon>Diaporthe</taxon>
        <taxon>Diaporthe eres species complex</taxon>
    </lineage>
</organism>
<protein>
    <submittedName>
        <fullName evidence="2">Uncharacterized protein</fullName>
    </submittedName>
</protein>
<feature type="region of interest" description="Disordered" evidence="1">
    <location>
        <begin position="1"/>
        <end position="32"/>
    </location>
</feature>